<feature type="compositionally biased region" description="Acidic residues" evidence="1">
    <location>
        <begin position="1"/>
        <end position="20"/>
    </location>
</feature>
<gene>
    <name evidence="3" type="ORF">BN996_01085</name>
</gene>
<organism evidence="3 4">
    <name type="scientific">Haloferax massiliensis</name>
    <dbReference type="NCBI Taxonomy" id="1476858"/>
    <lineage>
        <taxon>Archaea</taxon>
        <taxon>Methanobacteriati</taxon>
        <taxon>Methanobacteriota</taxon>
        <taxon>Stenosarchaea group</taxon>
        <taxon>Halobacteria</taxon>
        <taxon>Halobacteriales</taxon>
        <taxon>Haloferacaceae</taxon>
        <taxon>Haloferax</taxon>
    </lineage>
</organism>
<protein>
    <submittedName>
        <fullName evidence="3">Uncharacterized protein</fullName>
    </submittedName>
</protein>
<proteinExistence type="predicted"/>
<evidence type="ECO:0000256" key="2">
    <source>
        <dbReference type="SAM" id="Phobius"/>
    </source>
</evidence>
<accession>A0A0D6JPQ7</accession>
<evidence type="ECO:0000313" key="4">
    <source>
        <dbReference type="Proteomes" id="UP000198902"/>
    </source>
</evidence>
<keyword evidence="2" id="KW-1133">Transmembrane helix</keyword>
<reference evidence="4" key="1">
    <citation type="submission" date="2015-03" db="EMBL/GenBank/DDBJ databases">
        <authorList>
            <person name="Urmite Genomes"/>
        </authorList>
    </citation>
    <scope>NUCLEOTIDE SEQUENCE [LARGE SCALE GENOMIC DNA]</scope>
    <source>
        <strain evidence="4">Arc-Hr</strain>
    </source>
</reference>
<feature type="transmembrane region" description="Helical" evidence="2">
    <location>
        <begin position="326"/>
        <end position="352"/>
    </location>
</feature>
<dbReference type="Proteomes" id="UP000198902">
    <property type="component" value="Unassembled WGS sequence"/>
</dbReference>
<keyword evidence="4" id="KW-1185">Reference proteome</keyword>
<sequence>MTDENKEPEDEEELESTPEEVADKLLDSNFEERRKENLAYAEFEDCELIRQAGDLYQKSEFESPADAIDLVSEILELDQKEATWLLSIYARIFTELSGYASGHADTAGREFFSGRSIEEIAENNDRTHEEAREDVVEFVGAYLREHDVDGIDLDQSLPNNPYRPYRELFEPLQDMMGSFLEGIRFEIPTIEPILPVIMPEIEFPVAPIIESFSLQVEEMREAILPTLRVFEEANLNFDEEFIGAISTAASSPPDNWEAYSVIDEIDEEELQEEPEVRESYEEQGAKAVAQLGNIDRETAGKLYLTFWSSTHAGAAAIGSHISDGRIAAIAAITTILFLYTGNIAAAMGFLFITLDKVSSLSSDDPAE</sequence>
<evidence type="ECO:0000256" key="1">
    <source>
        <dbReference type="SAM" id="MobiDB-lite"/>
    </source>
</evidence>
<keyword evidence="2" id="KW-0812">Transmembrane</keyword>
<evidence type="ECO:0000313" key="3">
    <source>
        <dbReference type="EMBL" id="CQR49618.1"/>
    </source>
</evidence>
<keyword evidence="2" id="KW-0472">Membrane</keyword>
<name>A0A0D6JPQ7_9EURY</name>
<dbReference type="EMBL" id="CSTE01000002">
    <property type="protein sequence ID" value="CQR49618.1"/>
    <property type="molecule type" value="Genomic_DNA"/>
</dbReference>
<dbReference type="AlphaFoldDB" id="A0A0D6JPQ7"/>
<dbReference type="RefSeq" id="WP_089777495.1">
    <property type="nucleotide sequence ID" value="NZ_CABLRR010000002.1"/>
</dbReference>
<feature type="region of interest" description="Disordered" evidence="1">
    <location>
        <begin position="1"/>
        <end position="28"/>
    </location>
</feature>